<dbReference type="InterPro" id="IPR013150">
    <property type="entry name" value="TFIIB_cyclin"/>
</dbReference>
<dbReference type="AlphaFoldDB" id="A0AAD5SC80"/>
<feature type="domain" description="Transcription factor TFIIB cyclin-like" evidence="3">
    <location>
        <begin position="85"/>
        <end position="172"/>
    </location>
</feature>
<dbReference type="InterPro" id="IPR000812">
    <property type="entry name" value="TFIIB"/>
</dbReference>
<keyword evidence="1" id="KW-0805">Transcription regulation</keyword>
<evidence type="ECO:0000259" key="3">
    <source>
        <dbReference type="Pfam" id="PF00382"/>
    </source>
</evidence>
<dbReference type="GO" id="GO:0097550">
    <property type="term" value="C:transcription preinitiation complex"/>
    <property type="evidence" value="ECO:0007669"/>
    <property type="project" value="TreeGrafter"/>
</dbReference>
<feature type="domain" description="Transcription factor TFIIB cyclin-like" evidence="3">
    <location>
        <begin position="3"/>
        <end position="70"/>
    </location>
</feature>
<dbReference type="PRINTS" id="PR00685">
    <property type="entry name" value="TIFACTORIIB"/>
</dbReference>
<dbReference type="Gene3D" id="1.10.472.10">
    <property type="entry name" value="Cyclin-like"/>
    <property type="match status" value="2"/>
</dbReference>
<organism evidence="4 5">
    <name type="scientific">Rhizophlyctis rosea</name>
    <dbReference type="NCBI Taxonomy" id="64517"/>
    <lineage>
        <taxon>Eukaryota</taxon>
        <taxon>Fungi</taxon>
        <taxon>Fungi incertae sedis</taxon>
        <taxon>Chytridiomycota</taxon>
        <taxon>Chytridiomycota incertae sedis</taxon>
        <taxon>Chytridiomycetes</taxon>
        <taxon>Rhizophlyctidales</taxon>
        <taxon>Rhizophlyctidaceae</taxon>
        <taxon>Rhizophlyctis</taxon>
    </lineage>
</organism>
<dbReference type="GO" id="GO:0017025">
    <property type="term" value="F:TBP-class protein binding"/>
    <property type="evidence" value="ECO:0007669"/>
    <property type="project" value="InterPro"/>
</dbReference>
<keyword evidence="2" id="KW-0804">Transcription</keyword>
<dbReference type="Proteomes" id="UP001212841">
    <property type="component" value="Unassembled WGS sequence"/>
</dbReference>
<comment type="caution">
    <text evidence="4">The sequence shown here is derived from an EMBL/GenBank/DDBJ whole genome shotgun (WGS) entry which is preliminary data.</text>
</comment>
<sequence>MWQRAVNLYHEVKNSKDIASRQPDKKRQVILAAILYILCRQNGLPRTFSEFCQHASVTKKDIGGFYRILTPILDPQGLCARPVLAENFMKRWCNELKLPDAIFEKAVEVYKRAEDLSLTSGKCPTSVSSAVLYFVCTEPGVAPIASQQTYDSRDFATAAGVTNATLHTSLKALMLHREQLLPED</sequence>
<gene>
    <name evidence="4" type="ORF">HK097_008743</name>
</gene>
<dbReference type="EMBL" id="JADGJD010000530">
    <property type="protein sequence ID" value="KAJ3050303.1"/>
    <property type="molecule type" value="Genomic_DNA"/>
</dbReference>
<dbReference type="SUPFAM" id="SSF47954">
    <property type="entry name" value="Cyclin-like"/>
    <property type="match status" value="2"/>
</dbReference>
<keyword evidence="5" id="KW-1185">Reference proteome</keyword>
<evidence type="ECO:0000313" key="5">
    <source>
        <dbReference type="Proteomes" id="UP001212841"/>
    </source>
</evidence>
<dbReference type="GO" id="GO:0005634">
    <property type="term" value="C:nucleus"/>
    <property type="evidence" value="ECO:0007669"/>
    <property type="project" value="TreeGrafter"/>
</dbReference>
<reference evidence="4" key="1">
    <citation type="submission" date="2020-05" db="EMBL/GenBank/DDBJ databases">
        <title>Phylogenomic resolution of chytrid fungi.</title>
        <authorList>
            <person name="Stajich J.E."/>
            <person name="Amses K."/>
            <person name="Simmons R."/>
            <person name="Seto K."/>
            <person name="Myers J."/>
            <person name="Bonds A."/>
            <person name="Quandt C.A."/>
            <person name="Barry K."/>
            <person name="Liu P."/>
            <person name="Grigoriev I."/>
            <person name="Longcore J.E."/>
            <person name="James T.Y."/>
        </authorList>
    </citation>
    <scope>NUCLEOTIDE SEQUENCE</scope>
    <source>
        <strain evidence="4">JEL0318</strain>
    </source>
</reference>
<proteinExistence type="predicted"/>
<name>A0AAD5SC80_9FUNG</name>
<protein>
    <recommendedName>
        <fullName evidence="3">Transcription factor TFIIB cyclin-like domain-containing protein</fullName>
    </recommendedName>
</protein>
<evidence type="ECO:0000313" key="4">
    <source>
        <dbReference type="EMBL" id="KAJ3050303.1"/>
    </source>
</evidence>
<evidence type="ECO:0000256" key="2">
    <source>
        <dbReference type="ARBA" id="ARBA00023163"/>
    </source>
</evidence>
<dbReference type="PANTHER" id="PTHR11618">
    <property type="entry name" value="TRANSCRIPTION INITIATION FACTOR IIB-RELATED"/>
    <property type="match status" value="1"/>
</dbReference>
<accession>A0AAD5SC80</accession>
<evidence type="ECO:0000256" key="1">
    <source>
        <dbReference type="ARBA" id="ARBA00023015"/>
    </source>
</evidence>
<dbReference type="PANTHER" id="PTHR11618:SF13">
    <property type="entry name" value="TRANSCRIPTION INITIATION FACTOR IIB"/>
    <property type="match status" value="1"/>
</dbReference>
<dbReference type="Pfam" id="PF00382">
    <property type="entry name" value="TFIIB"/>
    <property type="match status" value="2"/>
</dbReference>
<dbReference type="InterPro" id="IPR036915">
    <property type="entry name" value="Cyclin-like_sf"/>
</dbReference>
<dbReference type="GO" id="GO:0070897">
    <property type="term" value="P:transcription preinitiation complex assembly"/>
    <property type="evidence" value="ECO:0007669"/>
    <property type="project" value="InterPro"/>
</dbReference>